<name>A0A1V2ET86_9SPHN</name>
<keyword evidence="1" id="KW-0472">Membrane</keyword>
<dbReference type="Proteomes" id="UP000188729">
    <property type="component" value="Unassembled WGS sequence"/>
</dbReference>
<keyword evidence="4" id="KW-1185">Reference proteome</keyword>
<accession>A0A1V2ET86</accession>
<dbReference type="Pfam" id="PF09976">
    <property type="entry name" value="TPR_21"/>
    <property type="match status" value="1"/>
</dbReference>
<dbReference type="InterPro" id="IPR018704">
    <property type="entry name" value="SecYEG/CpoB_TPR"/>
</dbReference>
<evidence type="ECO:0000313" key="3">
    <source>
        <dbReference type="EMBL" id="ONF95886.1"/>
    </source>
</evidence>
<sequence length="237" mass="25733">MALTPQNNEAFLREVDEELRKDQAAALARRWGLVVLTLVVLGLVIFAGYLFRQHRQREAAGREGEQLQMVWDNLAADQTAKATPALAQLAQSDSEGYRAVALFTQADLLLQKDDLKGAAAKFAAIAADESLAEPFRHLALVRQTTAEFDTIKPEQAIERLRAVAVPGNAYFGSAGELVALAYLKQNKRDLAGKLFGQIAQDEQVPPSIRQRAVQMAGVLGVDAVPADAGAKEDVNKQ</sequence>
<feature type="domain" description="Ancillary SecYEG translocon subunit/Cell division coordinator CpoB TPR" evidence="2">
    <location>
        <begin position="30"/>
        <end position="195"/>
    </location>
</feature>
<keyword evidence="1" id="KW-0812">Transmembrane</keyword>
<dbReference type="EMBL" id="MPSB01000007">
    <property type="protein sequence ID" value="ONF95886.1"/>
    <property type="molecule type" value="Genomic_DNA"/>
</dbReference>
<keyword evidence="1" id="KW-1133">Transmembrane helix</keyword>
<evidence type="ECO:0000313" key="4">
    <source>
        <dbReference type="Proteomes" id="UP000188729"/>
    </source>
</evidence>
<protein>
    <recommendedName>
        <fullName evidence="2">Ancillary SecYEG translocon subunit/Cell division coordinator CpoB TPR domain-containing protein</fullName>
    </recommendedName>
</protein>
<dbReference type="AlphaFoldDB" id="A0A1V2ET86"/>
<gene>
    <name evidence="3" type="ORF">SPHI_18120</name>
</gene>
<proteinExistence type="predicted"/>
<reference evidence="3 4" key="1">
    <citation type="submission" date="2016-11" db="EMBL/GenBank/DDBJ databases">
        <title>Genome sequence of Sphingomonas jeddahensis G39.</title>
        <authorList>
            <person name="Poehlein A."/>
            <person name="Wuebbeler J.H."/>
            <person name="Steinbuechel A."/>
            <person name="Daniel R."/>
        </authorList>
    </citation>
    <scope>NUCLEOTIDE SEQUENCE [LARGE SCALE GENOMIC DNA]</scope>
    <source>
        <strain evidence="3 4">G39</strain>
    </source>
</reference>
<organism evidence="3 4">
    <name type="scientific">Sphingomonas jeddahensis</name>
    <dbReference type="NCBI Taxonomy" id="1915074"/>
    <lineage>
        <taxon>Bacteria</taxon>
        <taxon>Pseudomonadati</taxon>
        <taxon>Pseudomonadota</taxon>
        <taxon>Alphaproteobacteria</taxon>
        <taxon>Sphingomonadales</taxon>
        <taxon>Sphingomonadaceae</taxon>
        <taxon>Sphingomonas</taxon>
    </lineage>
</organism>
<evidence type="ECO:0000256" key="1">
    <source>
        <dbReference type="SAM" id="Phobius"/>
    </source>
</evidence>
<feature type="transmembrane region" description="Helical" evidence="1">
    <location>
        <begin position="31"/>
        <end position="51"/>
    </location>
</feature>
<dbReference type="STRING" id="1915074.SPHI_18120"/>
<evidence type="ECO:0000259" key="2">
    <source>
        <dbReference type="Pfam" id="PF09976"/>
    </source>
</evidence>
<dbReference type="OrthoDB" id="7173339at2"/>
<dbReference type="RefSeq" id="WP_076744592.1">
    <property type="nucleotide sequence ID" value="NZ_MPSB01000007.1"/>
</dbReference>
<comment type="caution">
    <text evidence="3">The sequence shown here is derived from an EMBL/GenBank/DDBJ whole genome shotgun (WGS) entry which is preliminary data.</text>
</comment>